<dbReference type="InterPro" id="IPR018958">
    <property type="entry name" value="Knr4/Smi1-like_dom"/>
</dbReference>
<protein>
    <submittedName>
        <fullName evidence="3">SMI1/KNR4 family protein</fullName>
    </submittedName>
</protein>
<feature type="compositionally biased region" description="Basic and acidic residues" evidence="1">
    <location>
        <begin position="405"/>
        <end position="428"/>
    </location>
</feature>
<keyword evidence="4" id="KW-1185">Reference proteome</keyword>
<organism evidence="3 4">
    <name type="scientific">Streptacidiphilus jeojiensis</name>
    <dbReference type="NCBI Taxonomy" id="3229225"/>
    <lineage>
        <taxon>Bacteria</taxon>
        <taxon>Bacillati</taxon>
        <taxon>Actinomycetota</taxon>
        <taxon>Actinomycetes</taxon>
        <taxon>Kitasatosporales</taxon>
        <taxon>Streptomycetaceae</taxon>
        <taxon>Streptacidiphilus</taxon>
    </lineage>
</organism>
<accession>A0ABV6XEE4</accession>
<gene>
    <name evidence="3" type="ORF">ABUW04_00060</name>
</gene>
<evidence type="ECO:0000256" key="1">
    <source>
        <dbReference type="SAM" id="MobiDB-lite"/>
    </source>
</evidence>
<dbReference type="SUPFAM" id="SSF160631">
    <property type="entry name" value="SMI1/KNR4-like"/>
    <property type="match status" value="1"/>
</dbReference>
<dbReference type="Pfam" id="PF09346">
    <property type="entry name" value="SMI1_KNR4"/>
    <property type="match status" value="1"/>
</dbReference>
<feature type="domain" description="Knr4/Smi1-like" evidence="2">
    <location>
        <begin position="352"/>
        <end position="436"/>
    </location>
</feature>
<feature type="region of interest" description="Disordered" evidence="1">
    <location>
        <begin position="399"/>
        <end position="472"/>
    </location>
</feature>
<name>A0ABV6XEE4_9ACTN</name>
<dbReference type="Proteomes" id="UP001592581">
    <property type="component" value="Unassembled WGS sequence"/>
</dbReference>
<evidence type="ECO:0000259" key="2">
    <source>
        <dbReference type="Pfam" id="PF09346"/>
    </source>
</evidence>
<feature type="compositionally biased region" description="Low complexity" evidence="1">
    <location>
        <begin position="441"/>
        <end position="452"/>
    </location>
</feature>
<dbReference type="EMBL" id="JBEUKS010000001">
    <property type="protein sequence ID" value="MFC1436640.1"/>
    <property type="molecule type" value="Genomic_DNA"/>
</dbReference>
<dbReference type="Gene3D" id="3.40.1580.10">
    <property type="entry name" value="SMI1/KNR4-like"/>
    <property type="match status" value="1"/>
</dbReference>
<dbReference type="RefSeq" id="WP_380561411.1">
    <property type="nucleotide sequence ID" value="NZ_JBEUKS010000001.1"/>
</dbReference>
<reference evidence="3 4" key="1">
    <citation type="submission" date="2024-06" db="EMBL/GenBank/DDBJ databases">
        <authorList>
            <person name="Lee S.D."/>
        </authorList>
    </citation>
    <scope>NUCLEOTIDE SEQUENCE [LARGE SCALE GENOMIC DNA]</scope>
    <source>
        <strain evidence="3 4">N1-10</strain>
    </source>
</reference>
<comment type="caution">
    <text evidence="3">The sequence shown here is derived from an EMBL/GenBank/DDBJ whole genome shotgun (WGS) entry which is preliminary data.</text>
</comment>
<dbReference type="InterPro" id="IPR037883">
    <property type="entry name" value="Knr4/Smi1-like_sf"/>
</dbReference>
<evidence type="ECO:0000313" key="3">
    <source>
        <dbReference type="EMBL" id="MFC1436640.1"/>
    </source>
</evidence>
<evidence type="ECO:0000313" key="4">
    <source>
        <dbReference type="Proteomes" id="UP001592581"/>
    </source>
</evidence>
<proteinExistence type="predicted"/>
<sequence>MLLLPQGPVSDTAAVVAAARGRLAQLPERSLQREGVGKVLKHLLVHGFDARPPAAKAIAELTPSEVPGAVTQLAGFLADRGTDPNALRGDDWWDEHPPAHEGLLTLVALALLDRPAYLDAAEQAFRTVGGHPAAECAAGFALLGPAQEAEAVRRLRSIAGSEPGGTAALAVRALLALGRIAETAEAVADCSTRGVALTSVIQPLVSAPPELLPVLVEAHLEALSQVPQWHLADRGSERPDSVSEVLSCGAEYRDRVRDVLRSVVRSSGQEPGVRWQAAERLALVSQEEQAQAATFLEAAGVVDPLRPLSAPPEPVAQDRTALRAAVTGVWGRIERQLADRFPGFEVRLGAAATPEEITAVEAELGVQLPHSFVESLQVHRSVAFGGLVQGMPEQSDVSVLPANSETERANDYWSSDRPDTEIRQDRGGRRGWIPVELEPDGSSTRRSRGSGPTRPPRRSRSSGSARWHSRPC</sequence>